<name>X1UNG8_9ZZZZ</name>
<gene>
    <name evidence="2" type="ORF">S12H4_56751</name>
</gene>
<evidence type="ECO:0008006" key="3">
    <source>
        <dbReference type="Google" id="ProtNLM"/>
    </source>
</evidence>
<dbReference type="InterPro" id="IPR036390">
    <property type="entry name" value="WH_DNA-bd_sf"/>
</dbReference>
<comment type="caution">
    <text evidence="2">The sequence shown here is derived from an EMBL/GenBank/DDBJ whole genome shotgun (WGS) entry which is preliminary data.</text>
</comment>
<protein>
    <recommendedName>
        <fullName evidence="3">Winged helix-turn-helix transcriptional regulator</fullName>
    </recommendedName>
</protein>
<evidence type="ECO:0000313" key="2">
    <source>
        <dbReference type="EMBL" id="GAJ19044.1"/>
    </source>
</evidence>
<accession>X1UNG8</accession>
<feature type="non-terminal residue" evidence="2">
    <location>
        <position position="137"/>
    </location>
</feature>
<feature type="compositionally biased region" description="Basic and acidic residues" evidence="1">
    <location>
        <begin position="69"/>
        <end position="93"/>
    </location>
</feature>
<feature type="region of interest" description="Disordered" evidence="1">
    <location>
        <begin position="69"/>
        <end position="101"/>
    </location>
</feature>
<dbReference type="InterPro" id="IPR036388">
    <property type="entry name" value="WH-like_DNA-bd_sf"/>
</dbReference>
<dbReference type="EMBL" id="BARW01036588">
    <property type="protein sequence ID" value="GAJ19044.1"/>
    <property type="molecule type" value="Genomic_DNA"/>
</dbReference>
<organism evidence="2">
    <name type="scientific">marine sediment metagenome</name>
    <dbReference type="NCBI Taxonomy" id="412755"/>
    <lineage>
        <taxon>unclassified sequences</taxon>
        <taxon>metagenomes</taxon>
        <taxon>ecological metagenomes</taxon>
    </lineage>
</organism>
<dbReference type="Pfam" id="PF13412">
    <property type="entry name" value="HTH_24"/>
    <property type="match status" value="1"/>
</dbReference>
<dbReference type="Gene3D" id="1.10.10.10">
    <property type="entry name" value="Winged helix-like DNA-binding domain superfamily/Winged helix DNA-binding domain"/>
    <property type="match status" value="1"/>
</dbReference>
<dbReference type="SUPFAM" id="SSF46785">
    <property type="entry name" value="Winged helix' DNA-binding domain"/>
    <property type="match status" value="1"/>
</dbReference>
<evidence type="ECO:0000256" key="1">
    <source>
        <dbReference type="SAM" id="MobiDB-lite"/>
    </source>
</evidence>
<proteinExistence type="predicted"/>
<reference evidence="2" key="1">
    <citation type="journal article" date="2014" name="Front. Microbiol.">
        <title>High frequency of phylogenetically diverse reductive dehalogenase-homologous genes in deep subseafloor sedimentary metagenomes.</title>
        <authorList>
            <person name="Kawai M."/>
            <person name="Futagami T."/>
            <person name="Toyoda A."/>
            <person name="Takaki Y."/>
            <person name="Nishi S."/>
            <person name="Hori S."/>
            <person name="Arai W."/>
            <person name="Tsubouchi T."/>
            <person name="Morono Y."/>
            <person name="Uchiyama I."/>
            <person name="Ito T."/>
            <person name="Fujiyama A."/>
            <person name="Inagaki F."/>
            <person name="Takami H."/>
        </authorList>
    </citation>
    <scope>NUCLEOTIDE SEQUENCE</scope>
    <source>
        <strain evidence="2">Expedition CK06-06</strain>
    </source>
</reference>
<dbReference type="AlphaFoldDB" id="X1UNG8"/>
<sequence length="137" mass="15561">MQIGQGIRIYPKGKVPKVVLTSTQKKILSVVKEKPDLTQREIATKTKLPKSTVGWNIIRLKRKRLMDLPEKMVPEPKESLTEEPEVAERKPEAEELEYSPLQSRLNSVRELSVEYNGLGNIPEEILTQQSLTLQSIG</sequence>